<reference evidence="2" key="1">
    <citation type="journal article" date="2013" name="ISME J.">
        <title>A small predatory core genome in the divergent marine Bacteriovorax marinus SJ and the terrestrial Bdellovibrio bacteriovorus.</title>
        <authorList>
            <person name="Crossman L.C."/>
            <person name="Chen H."/>
            <person name="Cerdeno-Tarraga A.M."/>
            <person name="Brooks K."/>
            <person name="Quail M.A."/>
            <person name="Pineiro S.A."/>
            <person name="Hobley L."/>
            <person name="Sockett R.E."/>
            <person name="Bentley S.D."/>
            <person name="Parkhill J."/>
            <person name="Williams H.N."/>
            <person name="Stine O.C."/>
        </authorList>
    </citation>
    <scope>NUCLEOTIDE SEQUENCE [LARGE SCALE GENOMIC DNA]</scope>
    <source>
        <strain evidence="2">ATCC BAA-682 / DSM 15412 / SJ</strain>
    </source>
</reference>
<dbReference type="HOGENOM" id="CLU_1292891_0_0_7"/>
<dbReference type="OrthoDB" id="9973765at2"/>
<dbReference type="PATRIC" id="fig|862908.3.peg.1324"/>
<sequence>MRENSVNKFYTGHINKYFGFIPEFRTSDFDSILEKSISHKWKFIHPSYLSSKEALVLGIKMMNGRGENNFGHEQAHDMFDLALNKFKDSGEGHKLYSLAMGIYYFQNALSINERNKQVKIIRLAKHFIDEAIAENEECLLTRLHLVLVHVALDNMNMAVKELVKLGRELKDRNIYNVLFHIYEKMGHSNIALFYNLKASKTKDRVELRQSLAA</sequence>
<accession>E1WZS1</accession>
<name>E1WZS1_HALMS</name>
<organism evidence="1 2">
    <name type="scientific">Halobacteriovorax marinus (strain ATCC BAA-682 / DSM 15412 / SJ)</name>
    <name type="common">Bacteriovorax marinus</name>
    <dbReference type="NCBI Taxonomy" id="862908"/>
    <lineage>
        <taxon>Bacteria</taxon>
        <taxon>Pseudomonadati</taxon>
        <taxon>Bdellovibrionota</taxon>
        <taxon>Bacteriovoracia</taxon>
        <taxon>Bacteriovoracales</taxon>
        <taxon>Halobacteriovoraceae</taxon>
        <taxon>Halobacteriovorax</taxon>
    </lineage>
</organism>
<keyword evidence="2" id="KW-1185">Reference proteome</keyword>
<gene>
    <name evidence="1" type="ordered locus">BMS_1392</name>
</gene>
<protein>
    <submittedName>
        <fullName evidence="1">Uncharacterized protein</fullName>
    </submittedName>
</protein>
<dbReference type="Proteomes" id="UP000008963">
    <property type="component" value="Chromosome"/>
</dbReference>
<proteinExistence type="predicted"/>
<evidence type="ECO:0000313" key="2">
    <source>
        <dbReference type="Proteomes" id="UP000008963"/>
    </source>
</evidence>
<dbReference type="AlphaFoldDB" id="E1WZS1"/>
<dbReference type="EMBL" id="FQ312005">
    <property type="protein sequence ID" value="CBW26257.1"/>
    <property type="molecule type" value="Genomic_DNA"/>
</dbReference>
<evidence type="ECO:0000313" key="1">
    <source>
        <dbReference type="EMBL" id="CBW26257.1"/>
    </source>
</evidence>
<dbReference type="RefSeq" id="WP_014244041.1">
    <property type="nucleotide sequence ID" value="NC_016620.1"/>
</dbReference>
<dbReference type="KEGG" id="bmx:BMS_1392"/>